<keyword evidence="2" id="KW-0677">Repeat</keyword>
<feature type="zinc finger region" description="C3H1-type" evidence="6">
    <location>
        <begin position="239"/>
        <end position="262"/>
    </location>
</feature>
<dbReference type="Proteomes" id="UP001054889">
    <property type="component" value="Unassembled WGS sequence"/>
</dbReference>
<evidence type="ECO:0000256" key="5">
    <source>
        <dbReference type="ARBA" id="ARBA00023125"/>
    </source>
</evidence>
<evidence type="ECO:0000256" key="3">
    <source>
        <dbReference type="ARBA" id="ARBA00022771"/>
    </source>
</evidence>
<dbReference type="PROSITE" id="PS50103">
    <property type="entry name" value="ZF_C3H1"/>
    <property type="match status" value="2"/>
</dbReference>
<dbReference type="GO" id="GO:0010468">
    <property type="term" value="P:regulation of gene expression"/>
    <property type="evidence" value="ECO:0007669"/>
    <property type="project" value="UniProtKB-ARBA"/>
</dbReference>
<feature type="compositionally biased region" description="Low complexity" evidence="7">
    <location>
        <begin position="109"/>
        <end position="124"/>
    </location>
</feature>
<dbReference type="InterPro" id="IPR036855">
    <property type="entry name" value="Znf_CCCH_sf"/>
</dbReference>
<dbReference type="GO" id="GO:0003729">
    <property type="term" value="F:mRNA binding"/>
    <property type="evidence" value="ECO:0007669"/>
    <property type="project" value="InterPro"/>
</dbReference>
<keyword evidence="4 6" id="KW-0862">Zinc</keyword>
<dbReference type="FunFam" id="4.10.1000.10:FF:000003">
    <property type="entry name" value="Zinc finger CCCH domain-containing protein"/>
    <property type="match status" value="1"/>
</dbReference>
<evidence type="ECO:0000256" key="2">
    <source>
        <dbReference type="ARBA" id="ARBA00022737"/>
    </source>
</evidence>
<dbReference type="Pfam" id="PF00642">
    <property type="entry name" value="zf-CCCH"/>
    <property type="match status" value="1"/>
</dbReference>
<feature type="zinc finger region" description="C3H1-type" evidence="6">
    <location>
        <begin position="174"/>
        <end position="202"/>
    </location>
</feature>
<dbReference type="InterPro" id="IPR000571">
    <property type="entry name" value="Znf_CCCH"/>
</dbReference>
<dbReference type="PANTHER" id="PTHR12547:SF167">
    <property type="entry name" value="ZINC FINGER CCCH DOMAIN-CONTAINING PROTEIN 1"/>
    <property type="match status" value="1"/>
</dbReference>
<dbReference type="SUPFAM" id="SSF90229">
    <property type="entry name" value="CCCH zinc finger"/>
    <property type="match status" value="2"/>
</dbReference>
<evidence type="ECO:0000256" key="6">
    <source>
        <dbReference type="PROSITE-ProRule" id="PRU00723"/>
    </source>
</evidence>
<gene>
    <name evidence="9" type="primary">gb26268</name>
    <name evidence="9" type="ORF">PR202_gb26268</name>
</gene>
<protein>
    <recommendedName>
        <fullName evidence="8">C3H1-type domain-containing protein</fullName>
    </recommendedName>
</protein>
<keyword evidence="1 6" id="KW-0479">Metal-binding</keyword>
<name>A0AAV5FS48_ELECO</name>
<evidence type="ECO:0000256" key="1">
    <source>
        <dbReference type="ARBA" id="ARBA00022723"/>
    </source>
</evidence>
<dbReference type="PANTHER" id="PTHR12547">
    <property type="entry name" value="CCCH ZINC FINGER/TIS11-RELATED"/>
    <property type="match status" value="1"/>
</dbReference>
<organism evidence="9 10">
    <name type="scientific">Eleusine coracana subsp. coracana</name>
    <dbReference type="NCBI Taxonomy" id="191504"/>
    <lineage>
        <taxon>Eukaryota</taxon>
        <taxon>Viridiplantae</taxon>
        <taxon>Streptophyta</taxon>
        <taxon>Embryophyta</taxon>
        <taxon>Tracheophyta</taxon>
        <taxon>Spermatophyta</taxon>
        <taxon>Magnoliopsida</taxon>
        <taxon>Liliopsida</taxon>
        <taxon>Poales</taxon>
        <taxon>Poaceae</taxon>
        <taxon>PACMAD clade</taxon>
        <taxon>Chloridoideae</taxon>
        <taxon>Cynodonteae</taxon>
        <taxon>Eleusininae</taxon>
        <taxon>Eleusine</taxon>
    </lineage>
</organism>
<dbReference type="EMBL" id="BQKI01000095">
    <property type="protein sequence ID" value="GJN37330.1"/>
    <property type="molecule type" value="Genomic_DNA"/>
</dbReference>
<evidence type="ECO:0000256" key="7">
    <source>
        <dbReference type="SAM" id="MobiDB-lite"/>
    </source>
</evidence>
<keyword evidence="5" id="KW-0238">DNA-binding</keyword>
<accession>A0AAV5FS48</accession>
<evidence type="ECO:0000313" key="10">
    <source>
        <dbReference type="Proteomes" id="UP001054889"/>
    </source>
</evidence>
<dbReference type="AlphaFoldDB" id="A0AAV5FS48"/>
<dbReference type="GO" id="GO:0051252">
    <property type="term" value="P:regulation of RNA metabolic process"/>
    <property type="evidence" value="ECO:0007669"/>
    <property type="project" value="UniProtKB-ARBA"/>
</dbReference>
<feature type="domain" description="C3H1-type" evidence="8">
    <location>
        <begin position="174"/>
        <end position="202"/>
    </location>
</feature>
<dbReference type="Gene3D" id="4.10.1000.10">
    <property type="entry name" value="Zinc finger, CCCH-type"/>
    <property type="match status" value="2"/>
</dbReference>
<evidence type="ECO:0000259" key="8">
    <source>
        <dbReference type="PROSITE" id="PS50103"/>
    </source>
</evidence>
<evidence type="ECO:0000256" key="4">
    <source>
        <dbReference type="ARBA" id="ARBA00022833"/>
    </source>
</evidence>
<reference evidence="9" key="2">
    <citation type="submission" date="2021-12" db="EMBL/GenBank/DDBJ databases">
        <title>Resequencing data analysis of finger millet.</title>
        <authorList>
            <person name="Hatakeyama M."/>
            <person name="Aluri S."/>
            <person name="Balachadran M.T."/>
            <person name="Sivarajan S.R."/>
            <person name="Poveda L."/>
            <person name="Shimizu-Inatsugi R."/>
            <person name="Schlapbach R."/>
            <person name="Sreeman S.M."/>
            <person name="Shimizu K.K."/>
        </authorList>
    </citation>
    <scope>NUCLEOTIDE SEQUENCE</scope>
</reference>
<keyword evidence="3 6" id="KW-0863">Zinc-finger</keyword>
<proteinExistence type="predicted"/>
<dbReference type="GO" id="GO:0003677">
    <property type="term" value="F:DNA binding"/>
    <property type="evidence" value="ECO:0007669"/>
    <property type="project" value="UniProtKB-KW"/>
</dbReference>
<feature type="region of interest" description="Disordered" evidence="7">
    <location>
        <begin position="108"/>
        <end position="127"/>
    </location>
</feature>
<evidence type="ECO:0000313" key="9">
    <source>
        <dbReference type="EMBL" id="GJN37330.1"/>
    </source>
</evidence>
<dbReference type="InterPro" id="IPR045877">
    <property type="entry name" value="ZFP36-like"/>
</dbReference>
<dbReference type="SMART" id="SM00356">
    <property type="entry name" value="ZnF_C3H1"/>
    <property type="match status" value="2"/>
</dbReference>
<sequence length="342" mass="36603">MGDGKEHEEAFPFPACLALRSAPADGSARPDPEPAHSRTIPFLPDPDCQAPPNHHYYFALCLSAVASSSSSSIPSCHNKSTAFAGHASSALGFRGGLIDRSRRWRRDAASAGNNNAGRSSSSSGWDKSPVIVLPTGSAAAVPVWQQAPLLRPHKDQPAAAGPEPFVPEPPEKVFYKTRLCEKFENGGRCAYEDGCTFAHGHAELRPPLPLPPTARRSRMVMPPVDAGGVPFNYFGAGKVCFEFRDKGTCHFGDKCNFSHASPAVQPPDMRFPKQLPEQPARRAFSPAVSASIYHPAAAAARAFPPGSDDAATGKAEPKPTRLELLSRKKMSGIYGDWPPEGL</sequence>
<keyword evidence="10" id="KW-1185">Reference proteome</keyword>
<feature type="domain" description="C3H1-type" evidence="8">
    <location>
        <begin position="239"/>
        <end position="262"/>
    </location>
</feature>
<reference evidence="9" key="1">
    <citation type="journal article" date="2018" name="DNA Res.">
        <title>Multiple hybrid de novo genome assembly of finger millet, an orphan allotetraploid crop.</title>
        <authorList>
            <person name="Hatakeyama M."/>
            <person name="Aluri S."/>
            <person name="Balachadran M.T."/>
            <person name="Sivarajan S.R."/>
            <person name="Patrignani A."/>
            <person name="Gruter S."/>
            <person name="Poveda L."/>
            <person name="Shimizu-Inatsugi R."/>
            <person name="Baeten J."/>
            <person name="Francoijs K.J."/>
            <person name="Nataraja K.N."/>
            <person name="Reddy Y.A.N."/>
            <person name="Phadnis S."/>
            <person name="Ravikumar R.L."/>
            <person name="Schlapbach R."/>
            <person name="Sreeman S.M."/>
            <person name="Shimizu K.K."/>
        </authorList>
    </citation>
    <scope>NUCLEOTIDE SEQUENCE</scope>
</reference>
<comment type="caution">
    <text evidence="9">The sequence shown here is derived from an EMBL/GenBank/DDBJ whole genome shotgun (WGS) entry which is preliminary data.</text>
</comment>
<dbReference type="GO" id="GO:0008270">
    <property type="term" value="F:zinc ion binding"/>
    <property type="evidence" value="ECO:0007669"/>
    <property type="project" value="UniProtKB-KW"/>
</dbReference>